<keyword evidence="2" id="KW-0732">Signal</keyword>
<dbReference type="OrthoDB" id="5946976at2759"/>
<dbReference type="AlphaFoldDB" id="A0A232M0T3"/>
<dbReference type="InterPro" id="IPR050491">
    <property type="entry name" value="AmpC-like"/>
</dbReference>
<keyword evidence="5" id="KW-1185">Reference proteome</keyword>
<dbReference type="InterPro" id="IPR012338">
    <property type="entry name" value="Beta-lactam/transpept-like"/>
</dbReference>
<evidence type="ECO:0000313" key="4">
    <source>
        <dbReference type="EMBL" id="OXV10020.1"/>
    </source>
</evidence>
<comment type="caution">
    <text evidence="4">The sequence shown here is derived from an EMBL/GenBank/DDBJ whole genome shotgun (WGS) entry which is preliminary data.</text>
</comment>
<protein>
    <recommendedName>
        <fullName evidence="3">Beta-lactamase-related domain-containing protein</fullName>
    </recommendedName>
</protein>
<sequence length="665" mass="74129">MKLLYTIIWVFTAILSPIRAQVNSWEAQHRLDSNQYQTPSNDHVSIPSIRAQVNPWEARYGLDSNQYQTLFNDLVSKGYRLNWVSGYTFNNEPRFASIFEKKSSPAWVSHHGMNSRQYQQKFDTYVGQGYRLVLVNGYEVQGVDNYVAIWDKSPSGQWVARHGMSPSDYQNAFNTFVGQGYRLRHVSGYAVGNEARYAAIWEKTNDGIAWVARHGMTSSDYQNAFDGYVSQGYRLVVVNGYQVNNVDYYAAIWDKSTSGPWIARHGMTSSQFQAEFDNNYYQGFVLQVVSGYDLGQTDVYAALWVNPVMKGSDLDTINNNIQSYMDQNSVPGLSLAITQDDRLVFAKGFGFADKASSTIVTPKSMLRIMSISKSLTATAIMRLRAQGRLKLSDRVFGPGSLTSDKYGNLLPIVNGLRQYKPGITSITVQNLLEHQAGWGDNADPKVFLRTMSPAEAVSKTLATVPLQYQPNQGHKYSNFGFLILGRLISDLGGVSYESYVAQHVLAPSGVTKMQLANDGGPIDNEVTYYPLGVTNGWRIHEFDSFGGWVATAIDVCRFSTHVDGISTKPDILSPSIESEMWQASSLDNGYAKGWIVNRPLNNWRGHNGGFGGTGAFFTQRTDNSKIGFMVVMNTNPQLDGASWNLRALVDGMISKVGAWPSYDLF</sequence>
<evidence type="ECO:0000259" key="3">
    <source>
        <dbReference type="Pfam" id="PF00144"/>
    </source>
</evidence>
<evidence type="ECO:0000256" key="2">
    <source>
        <dbReference type="SAM" id="SignalP"/>
    </source>
</evidence>
<feature type="domain" description="Beta-lactamase-related" evidence="3">
    <location>
        <begin position="318"/>
        <end position="640"/>
    </location>
</feature>
<evidence type="ECO:0000313" key="5">
    <source>
        <dbReference type="Proteomes" id="UP000243515"/>
    </source>
</evidence>
<dbReference type="Proteomes" id="UP000243515">
    <property type="component" value="Unassembled WGS sequence"/>
</dbReference>
<gene>
    <name evidence="4" type="ORF">Egran_02217</name>
</gene>
<dbReference type="Pfam" id="PF00144">
    <property type="entry name" value="Beta-lactamase"/>
    <property type="match status" value="1"/>
</dbReference>
<dbReference type="EMBL" id="NPHW01003178">
    <property type="protein sequence ID" value="OXV10020.1"/>
    <property type="molecule type" value="Genomic_DNA"/>
</dbReference>
<dbReference type="InterPro" id="IPR001466">
    <property type="entry name" value="Beta-lactam-related"/>
</dbReference>
<dbReference type="Pfam" id="PF17660">
    <property type="entry name" value="BTRD1"/>
    <property type="match status" value="6"/>
</dbReference>
<name>A0A232M0T3_9EURO</name>
<proteinExistence type="inferred from homology"/>
<dbReference type="InterPro" id="IPR049511">
    <property type="entry name" value="PGH-like_rpt"/>
</dbReference>
<feature type="signal peptide" evidence="2">
    <location>
        <begin position="1"/>
        <end position="20"/>
    </location>
</feature>
<accession>A0A232M0T3</accession>
<feature type="chain" id="PRO_5012579209" description="Beta-lactamase-related domain-containing protein" evidence="2">
    <location>
        <begin position="21"/>
        <end position="665"/>
    </location>
</feature>
<dbReference type="Gene3D" id="3.40.710.10">
    <property type="entry name" value="DD-peptidase/beta-lactamase superfamily"/>
    <property type="match status" value="1"/>
</dbReference>
<organism evidence="4 5">
    <name type="scientific">Elaphomyces granulatus</name>
    <dbReference type="NCBI Taxonomy" id="519963"/>
    <lineage>
        <taxon>Eukaryota</taxon>
        <taxon>Fungi</taxon>
        <taxon>Dikarya</taxon>
        <taxon>Ascomycota</taxon>
        <taxon>Pezizomycotina</taxon>
        <taxon>Eurotiomycetes</taxon>
        <taxon>Eurotiomycetidae</taxon>
        <taxon>Eurotiales</taxon>
        <taxon>Elaphomycetaceae</taxon>
        <taxon>Elaphomyces</taxon>
    </lineage>
</organism>
<dbReference type="SUPFAM" id="SSF56601">
    <property type="entry name" value="beta-lactamase/transpeptidase-like"/>
    <property type="match status" value="1"/>
</dbReference>
<evidence type="ECO:0000256" key="1">
    <source>
        <dbReference type="ARBA" id="ARBA00038215"/>
    </source>
</evidence>
<dbReference type="PANTHER" id="PTHR46825">
    <property type="entry name" value="D-ALANYL-D-ALANINE-CARBOXYPEPTIDASE/ENDOPEPTIDASE AMPH"/>
    <property type="match status" value="1"/>
</dbReference>
<comment type="similarity">
    <text evidence="1">Belongs to the peptidase S12 family.</text>
</comment>
<reference evidence="4 5" key="1">
    <citation type="journal article" date="2015" name="Environ. Microbiol.">
        <title>Metagenome sequence of Elaphomyces granulatus from sporocarp tissue reveals Ascomycota ectomycorrhizal fingerprints of genome expansion and a Proteobacteria-rich microbiome.</title>
        <authorList>
            <person name="Quandt C.A."/>
            <person name="Kohler A."/>
            <person name="Hesse C.N."/>
            <person name="Sharpton T.J."/>
            <person name="Martin F."/>
            <person name="Spatafora J.W."/>
        </authorList>
    </citation>
    <scope>NUCLEOTIDE SEQUENCE [LARGE SCALE GENOMIC DNA]</scope>
    <source>
        <strain evidence="4 5">OSC145934</strain>
    </source>
</reference>
<dbReference type="PANTHER" id="PTHR46825:SF9">
    <property type="entry name" value="BETA-LACTAMASE-RELATED DOMAIN-CONTAINING PROTEIN"/>
    <property type="match status" value="1"/>
</dbReference>